<keyword evidence="2" id="KW-1185">Reference proteome</keyword>
<dbReference type="Proteomes" id="UP000006383">
    <property type="component" value="Chromosome II"/>
</dbReference>
<protein>
    <submittedName>
        <fullName evidence="1">Uncharacterized protein</fullName>
    </submittedName>
</protein>
<proteinExistence type="predicted"/>
<evidence type="ECO:0000313" key="1">
    <source>
        <dbReference type="EMBL" id="ABQ62153.1"/>
    </source>
</evidence>
<sequence length="20" mass="2196">MTKRDTTILGPVCIQGFPFA</sequence>
<accession>A0A0H3ATM1</accession>
<reference evidence="2" key="1">
    <citation type="journal article" date="2009" name="PLoS ONE">
        <title>Genome degradation in Brucella ovis corresponds with narrowing of its host range and tissue tropism.</title>
        <authorList>
            <person name="Tsolis R.M."/>
            <person name="Seshadri R."/>
            <person name="Santos R.L."/>
            <person name="Sangari F.J."/>
            <person name="Lobo J.M."/>
            <person name="de Jong M.F."/>
            <person name="Ren Q."/>
            <person name="Myers G."/>
            <person name="Brinkac L.M."/>
            <person name="Nelson W.C."/>
            <person name="Deboy R.T."/>
            <person name="Angiuoli S."/>
            <person name="Khouri H."/>
            <person name="Dimitrov G."/>
            <person name="Robinson J.R."/>
            <person name="Mulligan S."/>
            <person name="Walker R.L."/>
            <person name="Elzer P.E."/>
            <person name="Hassan K.A."/>
            <person name="Paulsen I.T."/>
        </authorList>
    </citation>
    <scope>NUCLEOTIDE SEQUENCE [LARGE SCALE GENOMIC DNA]</scope>
    <source>
        <strain evidence="2">ATCC 25840 / 63/290 / NCTC 10512</strain>
    </source>
</reference>
<dbReference type="HOGENOM" id="CLU_3428140_0_0_5"/>
<name>A0A0H3ATM1_BRUO2</name>
<dbReference type="EMBL" id="CP000709">
    <property type="protein sequence ID" value="ABQ62153.1"/>
    <property type="molecule type" value="Genomic_DNA"/>
</dbReference>
<evidence type="ECO:0000313" key="2">
    <source>
        <dbReference type="Proteomes" id="UP000006383"/>
    </source>
</evidence>
<gene>
    <name evidence="1" type="ordered locus">BOV_A0925</name>
</gene>
<dbReference type="AlphaFoldDB" id="A0A0H3ATM1"/>
<organism evidence="1 2">
    <name type="scientific">Brucella ovis (strain ATCC 25840 / 63/290 / NCTC 10512)</name>
    <dbReference type="NCBI Taxonomy" id="444178"/>
    <lineage>
        <taxon>Bacteria</taxon>
        <taxon>Pseudomonadati</taxon>
        <taxon>Pseudomonadota</taxon>
        <taxon>Alphaproteobacteria</taxon>
        <taxon>Hyphomicrobiales</taxon>
        <taxon>Brucellaceae</taxon>
        <taxon>Brucella/Ochrobactrum group</taxon>
        <taxon>Brucella</taxon>
    </lineage>
</organism>
<dbReference type="KEGG" id="bov:BOV_A0925"/>